<evidence type="ECO:0000313" key="3">
    <source>
        <dbReference type="EMBL" id="MDR8018135.1"/>
    </source>
</evidence>
<dbReference type="RefSeq" id="WP_310547429.1">
    <property type="nucleotide sequence ID" value="NZ_JAVKGR010000001.1"/>
</dbReference>
<dbReference type="InterPro" id="IPR010982">
    <property type="entry name" value="Lambda_DNA-bd_dom_sf"/>
</dbReference>
<evidence type="ECO:0000256" key="1">
    <source>
        <dbReference type="ARBA" id="ARBA00023125"/>
    </source>
</evidence>
<dbReference type="SMART" id="SM00530">
    <property type="entry name" value="HTH_XRE"/>
    <property type="match status" value="1"/>
</dbReference>
<dbReference type="Pfam" id="PF01381">
    <property type="entry name" value="HTH_3"/>
    <property type="match status" value="1"/>
</dbReference>
<dbReference type="Gene3D" id="2.60.120.10">
    <property type="entry name" value="Jelly Rolls"/>
    <property type="match status" value="1"/>
</dbReference>
<dbReference type="CDD" id="cd02209">
    <property type="entry name" value="cupin_XRE_C"/>
    <property type="match status" value="1"/>
</dbReference>
<name>A0ABU2DP41_9MICC</name>
<dbReference type="InterPro" id="IPR013096">
    <property type="entry name" value="Cupin_2"/>
</dbReference>
<sequence>MHRPEDLARAVGDRVKHERLSRQWTLDDLAQAAGLSRRVVVNVEQAATNPSLATLLRLSEALGVGLPSLVEPPTQRTFRVTHSGEGSPLWRGEHGGRGVLVANADTPDALELWDWTLQPGESRASEAHRPGTREMLQMREGTLTLQIDGENVELTTGDAISFVGDRPHTYSNQHVHPARFCLAVFEPGAAPPSRTEDSHA</sequence>
<dbReference type="CDD" id="cd00093">
    <property type="entry name" value="HTH_XRE"/>
    <property type="match status" value="1"/>
</dbReference>
<dbReference type="Gene3D" id="1.10.260.40">
    <property type="entry name" value="lambda repressor-like DNA-binding domains"/>
    <property type="match status" value="1"/>
</dbReference>
<dbReference type="InterPro" id="IPR014710">
    <property type="entry name" value="RmlC-like_jellyroll"/>
</dbReference>
<dbReference type="PROSITE" id="PS50943">
    <property type="entry name" value="HTH_CROC1"/>
    <property type="match status" value="1"/>
</dbReference>
<evidence type="ECO:0000313" key="4">
    <source>
        <dbReference type="Proteomes" id="UP001251870"/>
    </source>
</evidence>
<protein>
    <submittedName>
        <fullName evidence="3">XRE family transcriptional regulator</fullName>
    </submittedName>
</protein>
<accession>A0ABU2DP41</accession>
<dbReference type="SUPFAM" id="SSF47413">
    <property type="entry name" value="lambda repressor-like DNA-binding domains"/>
    <property type="match status" value="1"/>
</dbReference>
<dbReference type="InterPro" id="IPR011051">
    <property type="entry name" value="RmlC_Cupin_sf"/>
</dbReference>
<keyword evidence="4" id="KW-1185">Reference proteome</keyword>
<proteinExistence type="predicted"/>
<dbReference type="Pfam" id="PF07883">
    <property type="entry name" value="Cupin_2"/>
    <property type="match status" value="1"/>
</dbReference>
<comment type="caution">
    <text evidence="3">The sequence shown here is derived from an EMBL/GenBank/DDBJ whole genome shotgun (WGS) entry which is preliminary data.</text>
</comment>
<dbReference type="SUPFAM" id="SSF51182">
    <property type="entry name" value="RmlC-like cupins"/>
    <property type="match status" value="1"/>
</dbReference>
<dbReference type="PANTHER" id="PTHR46797">
    <property type="entry name" value="HTH-TYPE TRANSCRIPTIONAL REGULATOR"/>
    <property type="match status" value="1"/>
</dbReference>
<evidence type="ECO:0000259" key="2">
    <source>
        <dbReference type="PROSITE" id="PS50943"/>
    </source>
</evidence>
<dbReference type="Proteomes" id="UP001251870">
    <property type="component" value="Unassembled WGS sequence"/>
</dbReference>
<feature type="domain" description="HTH cro/C1-type" evidence="2">
    <location>
        <begin position="15"/>
        <end position="69"/>
    </location>
</feature>
<dbReference type="InterPro" id="IPR050807">
    <property type="entry name" value="TransReg_Diox_bact_type"/>
</dbReference>
<organism evidence="3 4">
    <name type="scientific">Nesterenkonia aerolata</name>
    <dbReference type="NCBI Taxonomy" id="3074079"/>
    <lineage>
        <taxon>Bacteria</taxon>
        <taxon>Bacillati</taxon>
        <taxon>Actinomycetota</taxon>
        <taxon>Actinomycetes</taxon>
        <taxon>Micrococcales</taxon>
        <taxon>Micrococcaceae</taxon>
        <taxon>Nesterenkonia</taxon>
    </lineage>
</organism>
<dbReference type="InterPro" id="IPR001387">
    <property type="entry name" value="Cro/C1-type_HTH"/>
</dbReference>
<reference evidence="3 4" key="1">
    <citation type="submission" date="2023-09" db="EMBL/GenBank/DDBJ databases">
        <title>Description of three actinobacteria isolated from air of manufacturing shop in a pharmaceutical factory.</title>
        <authorList>
            <person name="Zhang D.-F."/>
        </authorList>
    </citation>
    <scope>NUCLEOTIDE SEQUENCE [LARGE SCALE GENOMIC DNA]</scope>
    <source>
        <strain evidence="3 4">LY-0111</strain>
    </source>
</reference>
<dbReference type="PANTHER" id="PTHR46797:SF1">
    <property type="entry name" value="METHYLPHOSPHONATE SYNTHASE"/>
    <property type="match status" value="1"/>
</dbReference>
<keyword evidence="1" id="KW-0238">DNA-binding</keyword>
<dbReference type="EMBL" id="JAVKGR010000001">
    <property type="protein sequence ID" value="MDR8018135.1"/>
    <property type="molecule type" value="Genomic_DNA"/>
</dbReference>
<gene>
    <name evidence="3" type="ORF">RIL96_00950</name>
</gene>